<keyword evidence="2" id="KW-1185">Reference proteome</keyword>
<gene>
    <name evidence="1" type="ORF">PAXRUDRAFT_20053</name>
</gene>
<dbReference type="InParanoid" id="A0A0D0BS05"/>
<name>A0A0D0BS05_9AGAM</name>
<reference evidence="2" key="2">
    <citation type="submission" date="2015-01" db="EMBL/GenBank/DDBJ databases">
        <title>Evolutionary Origins and Diversification of the Mycorrhizal Mutualists.</title>
        <authorList>
            <consortium name="DOE Joint Genome Institute"/>
            <consortium name="Mycorrhizal Genomics Consortium"/>
            <person name="Kohler A."/>
            <person name="Kuo A."/>
            <person name="Nagy L.G."/>
            <person name="Floudas D."/>
            <person name="Copeland A."/>
            <person name="Barry K.W."/>
            <person name="Cichocki N."/>
            <person name="Veneault-Fourrey C."/>
            <person name="LaButti K."/>
            <person name="Lindquist E.A."/>
            <person name="Lipzen A."/>
            <person name="Lundell T."/>
            <person name="Morin E."/>
            <person name="Murat C."/>
            <person name="Riley R."/>
            <person name="Ohm R."/>
            <person name="Sun H."/>
            <person name="Tunlid A."/>
            <person name="Henrissat B."/>
            <person name="Grigoriev I.V."/>
            <person name="Hibbett D.S."/>
            <person name="Martin F."/>
        </authorList>
    </citation>
    <scope>NUCLEOTIDE SEQUENCE [LARGE SCALE GENOMIC DNA]</scope>
    <source>
        <strain evidence="2">Ve08.2h10</strain>
    </source>
</reference>
<proteinExistence type="predicted"/>
<dbReference type="EMBL" id="KN829020">
    <property type="protein sequence ID" value="KIK74262.1"/>
    <property type="molecule type" value="Genomic_DNA"/>
</dbReference>
<dbReference type="HOGENOM" id="CLU_3125534_0_0_1"/>
<dbReference type="AlphaFoldDB" id="A0A0D0BS05"/>
<evidence type="ECO:0000313" key="2">
    <source>
        <dbReference type="Proteomes" id="UP000054538"/>
    </source>
</evidence>
<reference evidence="1 2" key="1">
    <citation type="submission" date="2014-04" db="EMBL/GenBank/DDBJ databases">
        <authorList>
            <consortium name="DOE Joint Genome Institute"/>
            <person name="Kuo A."/>
            <person name="Kohler A."/>
            <person name="Jargeat P."/>
            <person name="Nagy L.G."/>
            <person name="Floudas D."/>
            <person name="Copeland A."/>
            <person name="Barry K.W."/>
            <person name="Cichocki N."/>
            <person name="Veneault-Fourrey C."/>
            <person name="LaButti K."/>
            <person name="Lindquist E.A."/>
            <person name="Lipzen A."/>
            <person name="Lundell T."/>
            <person name="Morin E."/>
            <person name="Murat C."/>
            <person name="Sun H."/>
            <person name="Tunlid A."/>
            <person name="Henrissat B."/>
            <person name="Grigoriev I.V."/>
            <person name="Hibbett D.S."/>
            <person name="Martin F."/>
            <person name="Nordberg H.P."/>
            <person name="Cantor M.N."/>
            <person name="Hua S.X."/>
        </authorList>
    </citation>
    <scope>NUCLEOTIDE SEQUENCE [LARGE SCALE GENOMIC DNA]</scope>
    <source>
        <strain evidence="1 2">Ve08.2h10</strain>
    </source>
</reference>
<organism evidence="1 2">
    <name type="scientific">Paxillus rubicundulus Ve08.2h10</name>
    <dbReference type="NCBI Taxonomy" id="930991"/>
    <lineage>
        <taxon>Eukaryota</taxon>
        <taxon>Fungi</taxon>
        <taxon>Dikarya</taxon>
        <taxon>Basidiomycota</taxon>
        <taxon>Agaricomycotina</taxon>
        <taxon>Agaricomycetes</taxon>
        <taxon>Agaricomycetidae</taxon>
        <taxon>Boletales</taxon>
        <taxon>Paxilineae</taxon>
        <taxon>Paxillaceae</taxon>
        <taxon>Paxillus</taxon>
    </lineage>
</organism>
<sequence>MQVPMLRQFSSHLKPLFFYSTPPPSLAFPLKTRRKVHYSLPNVDNFAPPS</sequence>
<protein>
    <submittedName>
        <fullName evidence="1">Uncharacterized protein</fullName>
    </submittedName>
</protein>
<evidence type="ECO:0000313" key="1">
    <source>
        <dbReference type="EMBL" id="KIK74262.1"/>
    </source>
</evidence>
<dbReference type="Proteomes" id="UP000054538">
    <property type="component" value="Unassembled WGS sequence"/>
</dbReference>
<accession>A0A0D0BS05</accession>